<evidence type="ECO:0000313" key="1">
    <source>
        <dbReference type="EMBL" id="CAD8163453.1"/>
    </source>
</evidence>
<comment type="caution">
    <text evidence="1">The sequence shown here is derived from an EMBL/GenBank/DDBJ whole genome shotgun (WGS) entry which is preliminary data.</text>
</comment>
<name>A0A8S1UH58_PAROT</name>
<sequence>MWVMKNLCIYNQLLKILEFGEWNLKILGCLKEMQQRLIQIKRLQLNYAS</sequence>
<dbReference type="Proteomes" id="UP000683925">
    <property type="component" value="Unassembled WGS sequence"/>
</dbReference>
<dbReference type="AlphaFoldDB" id="A0A8S1UH58"/>
<proteinExistence type="predicted"/>
<accession>A0A8S1UH58</accession>
<protein>
    <submittedName>
        <fullName evidence="1">Uncharacterized protein</fullName>
    </submittedName>
</protein>
<evidence type="ECO:0000313" key="2">
    <source>
        <dbReference type="Proteomes" id="UP000683925"/>
    </source>
</evidence>
<keyword evidence="2" id="KW-1185">Reference proteome</keyword>
<reference evidence="1" key="1">
    <citation type="submission" date="2021-01" db="EMBL/GenBank/DDBJ databases">
        <authorList>
            <consortium name="Genoscope - CEA"/>
            <person name="William W."/>
        </authorList>
    </citation>
    <scope>NUCLEOTIDE SEQUENCE</scope>
</reference>
<organism evidence="1 2">
    <name type="scientific">Paramecium octaurelia</name>
    <dbReference type="NCBI Taxonomy" id="43137"/>
    <lineage>
        <taxon>Eukaryota</taxon>
        <taxon>Sar</taxon>
        <taxon>Alveolata</taxon>
        <taxon>Ciliophora</taxon>
        <taxon>Intramacronucleata</taxon>
        <taxon>Oligohymenophorea</taxon>
        <taxon>Peniculida</taxon>
        <taxon>Parameciidae</taxon>
        <taxon>Paramecium</taxon>
    </lineage>
</organism>
<gene>
    <name evidence="1" type="ORF">POCTA_138.1.T0430170</name>
</gene>
<dbReference type="EMBL" id="CAJJDP010000043">
    <property type="protein sequence ID" value="CAD8163453.1"/>
    <property type="molecule type" value="Genomic_DNA"/>
</dbReference>